<keyword evidence="4" id="KW-0720">Serine protease</keyword>
<evidence type="ECO:0000259" key="6">
    <source>
        <dbReference type="Pfam" id="PF00082"/>
    </source>
</evidence>
<dbReference type="OrthoDB" id="3565429at2759"/>
<dbReference type="GO" id="GO:0004252">
    <property type="term" value="F:serine-type endopeptidase activity"/>
    <property type="evidence" value="ECO:0007669"/>
    <property type="project" value="InterPro"/>
</dbReference>
<keyword evidence="8" id="KW-1185">Reference proteome</keyword>
<dbReference type="Pfam" id="PF00082">
    <property type="entry name" value="Peptidase_S8"/>
    <property type="match status" value="1"/>
</dbReference>
<keyword evidence="2" id="KW-0645">Protease</keyword>
<evidence type="ECO:0000256" key="3">
    <source>
        <dbReference type="ARBA" id="ARBA00022801"/>
    </source>
</evidence>
<sequence>MTLLFEQTNGYPAAGLSASYEGICEFACNYGYCPATTCGTTKEPESIPTISPFLPEACTGGSGSGNLGGLCGFACGYGFCPIIACSCDSKGALGTLPAYTGDDSGVPVAGLDEAVYSDLCKFVYQYGYDPPPTDVCITSTSSSGGSTTACVGGTGPDNVIGLCDFSCALDFCPPPCTCLAWDTQAPLPSTVSGTGYHIAGEDDSYDVLCDFACTHNYCPPTACSLSPPAGDGGVIYLPPSVWDPSSDPFGCNGNSICTLIIPPSSLPVPETINWPALTTTLLASSAGSVYTKTTVLSVKPFTITEINFWSVTITSGDANYAAFIPKQSVKPPAFILNLPGSELTFPPSAYPSYSNSQPLPTTTSATPIPTFFSTSHGVTIQPMPTISILTPTPRGTTTTKSVLTYSSSSSASQSTCTTGCGSSECWLFGCGGGCGLFACGGGCGIFGCGGGCGLLGCGGTEVTQEIFLTALNVALRHYEAYGGSDEAGIAIINLSLSFRESQVTAGWIIECRKMLQRFVALGTLPVVSSGNDGLNSVKKYPAMFAASDIPEILVVGAVDGFGKRNEYSNMDTFVAVHAGGENICSNGLGGYEFQSGTSFATPLVSGLAAYFLGLSSLRKKFLAESTPALQVAALKAYIEDLAWPRDSSEPDIRTVYNNVPWSEDDPTCPTNAKRQDGTDTCAAPTTSTSATSSTTTASSPAAPTTSTFNVYEWECSGKQQITKLGAAAASALTYCASQSSFFSNEGGVITSGDTFTVCGSEYTAVGNTGTGFVISGDGQTGTCSIFRLPNANGQSCLGQSGDISSLACQVTVAYKCDIAAC</sequence>
<dbReference type="GO" id="GO:0006508">
    <property type="term" value="P:proteolysis"/>
    <property type="evidence" value="ECO:0007669"/>
    <property type="project" value="UniProtKB-KW"/>
</dbReference>
<dbReference type="Gene3D" id="3.40.50.200">
    <property type="entry name" value="Peptidase S8/S53 domain"/>
    <property type="match status" value="1"/>
</dbReference>
<dbReference type="PROSITE" id="PS00138">
    <property type="entry name" value="SUBTILASE_SER"/>
    <property type="match status" value="1"/>
</dbReference>
<reference evidence="7 8" key="1">
    <citation type="journal article" date="2014" name="Genome Announc.">
        <title>Draft genome sequence of Sclerotinia borealis, a psychrophilic plant pathogenic fungus.</title>
        <authorList>
            <person name="Mardanov A.V."/>
            <person name="Beletsky A.V."/>
            <person name="Kadnikov V.V."/>
            <person name="Ignatov A.N."/>
            <person name="Ravin N.V."/>
        </authorList>
    </citation>
    <scope>NUCLEOTIDE SEQUENCE [LARGE SCALE GENOMIC DNA]</scope>
    <source>
        <strain evidence="8">F-4157</strain>
    </source>
</reference>
<name>W9CP00_SCLBF</name>
<dbReference type="Proteomes" id="UP000019487">
    <property type="component" value="Unassembled WGS sequence"/>
</dbReference>
<dbReference type="CDD" id="cd00306">
    <property type="entry name" value="Peptidases_S8_S53"/>
    <property type="match status" value="1"/>
</dbReference>
<evidence type="ECO:0000256" key="5">
    <source>
        <dbReference type="SAM" id="MobiDB-lite"/>
    </source>
</evidence>
<dbReference type="EMBL" id="AYSA01000142">
    <property type="protein sequence ID" value="ESZ96324.1"/>
    <property type="molecule type" value="Genomic_DNA"/>
</dbReference>
<organism evidence="7 8">
    <name type="scientific">Sclerotinia borealis (strain F-4128)</name>
    <dbReference type="NCBI Taxonomy" id="1432307"/>
    <lineage>
        <taxon>Eukaryota</taxon>
        <taxon>Fungi</taxon>
        <taxon>Dikarya</taxon>
        <taxon>Ascomycota</taxon>
        <taxon>Pezizomycotina</taxon>
        <taxon>Leotiomycetes</taxon>
        <taxon>Helotiales</taxon>
        <taxon>Sclerotiniaceae</taxon>
        <taxon>Sclerotinia</taxon>
    </lineage>
</organism>
<proteinExistence type="inferred from homology"/>
<gene>
    <name evidence="7" type="ORF">SBOR_3292</name>
</gene>
<dbReference type="InterPro" id="IPR023828">
    <property type="entry name" value="Peptidase_S8_Ser-AS"/>
</dbReference>
<evidence type="ECO:0000313" key="8">
    <source>
        <dbReference type="Proteomes" id="UP000019487"/>
    </source>
</evidence>
<dbReference type="AlphaFoldDB" id="W9CP00"/>
<dbReference type="HOGENOM" id="CLU_344568_0_0_1"/>
<evidence type="ECO:0000256" key="4">
    <source>
        <dbReference type="ARBA" id="ARBA00022825"/>
    </source>
</evidence>
<keyword evidence="3" id="KW-0378">Hydrolase</keyword>
<dbReference type="SUPFAM" id="SSF52743">
    <property type="entry name" value="Subtilisin-like"/>
    <property type="match status" value="1"/>
</dbReference>
<feature type="compositionally biased region" description="Low complexity" evidence="5">
    <location>
        <begin position="682"/>
        <end position="703"/>
    </location>
</feature>
<feature type="domain" description="Peptidase S8/S53" evidence="6">
    <location>
        <begin position="481"/>
        <end position="612"/>
    </location>
</feature>
<accession>W9CP00</accession>
<evidence type="ECO:0000256" key="1">
    <source>
        <dbReference type="ARBA" id="ARBA00011073"/>
    </source>
</evidence>
<dbReference type="InterPro" id="IPR050131">
    <property type="entry name" value="Peptidase_S8_subtilisin-like"/>
</dbReference>
<dbReference type="PANTHER" id="PTHR43806">
    <property type="entry name" value="PEPTIDASE S8"/>
    <property type="match status" value="1"/>
</dbReference>
<protein>
    <recommendedName>
        <fullName evidence="6">Peptidase S8/S53 domain-containing protein</fullName>
    </recommendedName>
</protein>
<comment type="similarity">
    <text evidence="1">Belongs to the peptidase S8 family.</text>
</comment>
<comment type="caution">
    <text evidence="7">The sequence shown here is derived from an EMBL/GenBank/DDBJ whole genome shotgun (WGS) entry which is preliminary data.</text>
</comment>
<dbReference type="InterPro" id="IPR000209">
    <property type="entry name" value="Peptidase_S8/S53_dom"/>
</dbReference>
<dbReference type="PANTHER" id="PTHR43806:SF58">
    <property type="entry name" value="ALKALINE PROTEASE 1-RELATED"/>
    <property type="match status" value="1"/>
</dbReference>
<evidence type="ECO:0000313" key="7">
    <source>
        <dbReference type="EMBL" id="ESZ96324.1"/>
    </source>
</evidence>
<evidence type="ECO:0000256" key="2">
    <source>
        <dbReference type="ARBA" id="ARBA00022670"/>
    </source>
</evidence>
<feature type="region of interest" description="Disordered" evidence="5">
    <location>
        <begin position="658"/>
        <end position="703"/>
    </location>
</feature>
<dbReference type="InterPro" id="IPR036852">
    <property type="entry name" value="Peptidase_S8/S53_dom_sf"/>
</dbReference>